<dbReference type="EC" id="2.1.1.211" evidence="3 11"/>
<dbReference type="VEuPathDB" id="FungiDB:BTJ68_10911"/>
<comment type="function">
    <text evidence="11">Adenosyl-L-methionine (AdoMet)-dependent tRNA (uracil-O(2)-)-methyltransferase.</text>
</comment>
<dbReference type="PANTHER" id="PTHR21210:SF0">
    <property type="entry name" value="TRNA (URACIL-O(2)-)-METHYLTRANSFERASE-RELATED"/>
    <property type="match status" value="1"/>
</dbReference>
<keyword evidence="14" id="KW-1185">Reference proteome</keyword>
<protein>
    <recommendedName>
        <fullName evidence="4 11">tRNA (uracil-O(2)-)-methyltransferase</fullName>
        <ecNumber evidence="3 11">2.1.1.211</ecNumber>
    </recommendedName>
</protein>
<evidence type="ECO:0000313" key="14">
    <source>
        <dbReference type="Proteomes" id="UP000194280"/>
    </source>
</evidence>
<evidence type="ECO:0000256" key="5">
    <source>
        <dbReference type="ARBA" id="ARBA00022490"/>
    </source>
</evidence>
<feature type="compositionally biased region" description="Low complexity" evidence="12">
    <location>
        <begin position="509"/>
        <end position="523"/>
    </location>
</feature>
<evidence type="ECO:0000313" key="13">
    <source>
        <dbReference type="EMBL" id="OTA30552.1"/>
    </source>
</evidence>
<feature type="compositionally biased region" description="Polar residues" evidence="12">
    <location>
        <begin position="488"/>
        <end position="504"/>
    </location>
</feature>
<dbReference type="InParanoid" id="A0A1Z5T3G8"/>
<feature type="region of interest" description="Disordered" evidence="12">
    <location>
        <begin position="483"/>
        <end position="552"/>
    </location>
</feature>
<evidence type="ECO:0000256" key="1">
    <source>
        <dbReference type="ARBA" id="ARBA00004496"/>
    </source>
</evidence>
<feature type="region of interest" description="Disordered" evidence="12">
    <location>
        <begin position="589"/>
        <end position="625"/>
    </location>
</feature>
<evidence type="ECO:0000256" key="4">
    <source>
        <dbReference type="ARBA" id="ARBA00017788"/>
    </source>
</evidence>
<evidence type="ECO:0000256" key="6">
    <source>
        <dbReference type="ARBA" id="ARBA00022603"/>
    </source>
</evidence>
<organism evidence="13 14">
    <name type="scientific">Hortaea werneckii EXF-2000</name>
    <dbReference type="NCBI Taxonomy" id="1157616"/>
    <lineage>
        <taxon>Eukaryota</taxon>
        <taxon>Fungi</taxon>
        <taxon>Dikarya</taxon>
        <taxon>Ascomycota</taxon>
        <taxon>Pezizomycotina</taxon>
        <taxon>Dothideomycetes</taxon>
        <taxon>Dothideomycetidae</taxon>
        <taxon>Mycosphaerellales</taxon>
        <taxon>Teratosphaeriaceae</taxon>
        <taxon>Hortaea</taxon>
    </lineage>
</organism>
<dbReference type="GO" id="GO:0005737">
    <property type="term" value="C:cytoplasm"/>
    <property type="evidence" value="ECO:0007669"/>
    <property type="project" value="UniProtKB-SubCell"/>
</dbReference>
<keyword evidence="6 11" id="KW-0489">Methyltransferase</keyword>
<evidence type="ECO:0000256" key="3">
    <source>
        <dbReference type="ARBA" id="ARBA00012795"/>
    </source>
</evidence>
<sequence length="663" mass="73743">MTPALGYTWWPKYSGSMCTSEQSCGKDASLQGPAPGTKFSATYRDHLSASLLPDEIWMSILESGCSFPPEIFERVMLNLIKNPNVTSSHLFRADVYYDSGPDRPKYFDSGGLGEKGWTRHLKPQYRPRAPGPEWKAKGYEVVRTIVREMIPRNPQLDRPLVQTCHFLQSVKEDEEVNVVLYVPHVDSIADMPFYHPAVSQLAFIYTWRYVLPQANELAQGSIAIAYRLFDGQDMNKKLERTALRLGETIHKHGQGQLAGYEKRVHLDQIIPQKRYQDTYTRLKAKYGRQLSEKWVEVTDPGKHVFEDIGIAAFLIELWRNMYSDLPRDDEHESKVTEEVATGLSDTVSAEQRQDGEEGKEKPPFPGFVDIGCGNGILVYILLAEGYRGWGFDARQRKTWTIFPPHIQECLQQRLLVPEVLHPQTQETPEIFHSGVFEPGTFIVSNHADELTAWTPLLAHLNESAFIAIPCCSHDLTGSRFRAPAVTKSAKQQQTASETRLPQQEENPHDATPTTTADNNNPPNGKDAQATSQPSNAQAAETGTLKKSPGQKSMPSAYATLCSYICSLSEEVGYEPEKEVLRIPSTRNQSIIGRRRRGRGGGGGGGGDPSAQEINGGGDATGKRAREEEVVGIVERELGMSVQVVGGEWIARAEKLAKKPGSGH</sequence>
<evidence type="ECO:0000256" key="10">
    <source>
        <dbReference type="ARBA" id="ARBA00047957"/>
    </source>
</evidence>
<keyword evidence="7 11" id="KW-0808">Transferase</keyword>
<dbReference type="FunCoup" id="A0A1Z5T3G8">
    <property type="interactions" value="148"/>
</dbReference>
<evidence type="ECO:0000256" key="7">
    <source>
        <dbReference type="ARBA" id="ARBA00022679"/>
    </source>
</evidence>
<evidence type="ECO:0000256" key="9">
    <source>
        <dbReference type="ARBA" id="ARBA00022694"/>
    </source>
</evidence>
<evidence type="ECO:0000256" key="2">
    <source>
        <dbReference type="ARBA" id="ARBA00009056"/>
    </source>
</evidence>
<comment type="caution">
    <text evidence="13">The sequence shown here is derived from an EMBL/GenBank/DDBJ whole genome shotgun (WGS) entry which is preliminary data.</text>
</comment>
<dbReference type="PANTHER" id="PTHR21210">
    <property type="entry name" value="TRNA (URACIL-O(2)-)-METHYLTRANSFERASE-RELATED"/>
    <property type="match status" value="1"/>
</dbReference>
<accession>A0A1Z5T3G8</accession>
<dbReference type="EMBL" id="MUNK01000137">
    <property type="protein sequence ID" value="OTA30552.1"/>
    <property type="molecule type" value="Genomic_DNA"/>
</dbReference>
<dbReference type="InterPro" id="IPR011671">
    <property type="entry name" value="tRNA_uracil_MeTrfase"/>
</dbReference>
<keyword evidence="5 11" id="KW-0963">Cytoplasm</keyword>
<comment type="catalytic activity">
    <reaction evidence="10 11">
        <text>uridine(44) in tRNA(Ser) + S-adenosyl-L-methionine = 2'-O-methyluridine(44) in tRNA(Ser) + S-adenosyl-L-homocysteine + H(+)</text>
        <dbReference type="Rhea" id="RHEA:43100"/>
        <dbReference type="Rhea" id="RHEA-COMP:10339"/>
        <dbReference type="Rhea" id="RHEA-COMP:10340"/>
        <dbReference type="ChEBI" id="CHEBI:15378"/>
        <dbReference type="ChEBI" id="CHEBI:57856"/>
        <dbReference type="ChEBI" id="CHEBI:59789"/>
        <dbReference type="ChEBI" id="CHEBI:65315"/>
        <dbReference type="ChEBI" id="CHEBI:74478"/>
        <dbReference type="EC" id="2.1.1.211"/>
    </reaction>
</comment>
<evidence type="ECO:0000256" key="12">
    <source>
        <dbReference type="SAM" id="MobiDB-lite"/>
    </source>
</evidence>
<dbReference type="OrthoDB" id="10047021at2759"/>
<feature type="region of interest" description="Disordered" evidence="12">
    <location>
        <begin position="329"/>
        <end position="364"/>
    </location>
</feature>
<dbReference type="GO" id="GO:0141101">
    <property type="term" value="F:tRNA(Ser) (uridine(44)-2'-O-)-methyltransferase activity"/>
    <property type="evidence" value="ECO:0007669"/>
    <property type="project" value="UniProtKB-EC"/>
</dbReference>
<feature type="compositionally biased region" description="Basic and acidic residues" evidence="12">
    <location>
        <begin position="351"/>
        <end position="362"/>
    </location>
</feature>
<gene>
    <name evidence="13" type="ORF">BTJ68_10911</name>
</gene>
<name>A0A1Z5T3G8_HORWE</name>
<keyword evidence="9 11" id="KW-0819">tRNA processing</keyword>
<dbReference type="STRING" id="1157616.A0A1Z5T3G8"/>
<comment type="similarity">
    <text evidence="2 11">Belongs to the TRM44 family.</text>
</comment>
<dbReference type="GO" id="GO:0030488">
    <property type="term" value="P:tRNA methylation"/>
    <property type="evidence" value="ECO:0007669"/>
    <property type="project" value="UniProtKB-UniRule"/>
</dbReference>
<dbReference type="Proteomes" id="UP000194280">
    <property type="component" value="Unassembled WGS sequence"/>
</dbReference>
<dbReference type="Pfam" id="PF07757">
    <property type="entry name" value="AdoMet_MTase"/>
    <property type="match status" value="2"/>
</dbReference>
<dbReference type="AlphaFoldDB" id="A0A1Z5T3G8"/>
<feature type="compositionally biased region" description="Polar residues" evidence="12">
    <location>
        <begin position="528"/>
        <end position="540"/>
    </location>
</feature>
<comment type="subcellular location">
    <subcellularLocation>
        <location evidence="1 11">Cytoplasm</location>
    </subcellularLocation>
</comment>
<reference evidence="13 14" key="1">
    <citation type="submission" date="2017-01" db="EMBL/GenBank/DDBJ databases">
        <title>The recent genome duplication of the halophilic yeast Hortaea werneckii: insights from long-read sequencing.</title>
        <authorList>
            <person name="Sinha S."/>
            <person name="Flibotte S."/>
            <person name="Neira M."/>
            <person name="Lenassi M."/>
            <person name="Gostincar C."/>
            <person name="Stajich J.E."/>
            <person name="Nislow C.E."/>
        </authorList>
    </citation>
    <scope>NUCLEOTIDE SEQUENCE [LARGE SCALE GENOMIC DNA]</scope>
    <source>
        <strain evidence="13 14">EXF-2000</strain>
    </source>
</reference>
<keyword evidence="8 11" id="KW-0949">S-adenosyl-L-methionine</keyword>
<evidence type="ECO:0000256" key="11">
    <source>
        <dbReference type="RuleBase" id="RU368004"/>
    </source>
</evidence>
<proteinExistence type="inferred from homology"/>
<evidence type="ECO:0000256" key="8">
    <source>
        <dbReference type="ARBA" id="ARBA00022691"/>
    </source>
</evidence>